<comment type="caution">
    <text evidence="10">The sequence shown here is derived from an EMBL/GenBank/DDBJ whole genome shotgun (WGS) entry which is preliminary data.</text>
</comment>
<protein>
    <submittedName>
        <fullName evidence="10">Peptidoglycan DD-metalloendopeptidase family protein</fullName>
    </submittedName>
</protein>
<keyword evidence="6" id="KW-0862">Zinc</keyword>
<dbReference type="GO" id="GO:0030313">
    <property type="term" value="C:cell envelope"/>
    <property type="evidence" value="ECO:0007669"/>
    <property type="project" value="UniProtKB-SubCell"/>
</dbReference>
<keyword evidence="3" id="KW-0645">Protease</keyword>
<evidence type="ECO:0000256" key="1">
    <source>
        <dbReference type="ARBA" id="ARBA00001947"/>
    </source>
</evidence>
<dbReference type="EMBL" id="JACRVF010000008">
    <property type="protein sequence ID" value="MBC5995006.1"/>
    <property type="molecule type" value="Genomic_DNA"/>
</dbReference>
<evidence type="ECO:0000256" key="6">
    <source>
        <dbReference type="ARBA" id="ARBA00022833"/>
    </source>
</evidence>
<dbReference type="InterPro" id="IPR045834">
    <property type="entry name" value="Csd3_N2"/>
</dbReference>
<dbReference type="CDD" id="cd12797">
    <property type="entry name" value="M23_peptidase"/>
    <property type="match status" value="1"/>
</dbReference>
<dbReference type="Proteomes" id="UP000603640">
    <property type="component" value="Unassembled WGS sequence"/>
</dbReference>
<accession>A0A923SLL5</accession>
<dbReference type="Gene3D" id="2.70.70.10">
    <property type="entry name" value="Glucose Permease (Domain IIA)"/>
    <property type="match status" value="1"/>
</dbReference>
<dbReference type="SUPFAM" id="SSF51261">
    <property type="entry name" value="Duplicated hybrid motif"/>
    <property type="match status" value="1"/>
</dbReference>
<dbReference type="FunFam" id="2.70.70.10:FF:000002">
    <property type="entry name" value="Murein DD-endopeptidase MepM"/>
    <property type="match status" value="1"/>
</dbReference>
<evidence type="ECO:0000256" key="7">
    <source>
        <dbReference type="ARBA" id="ARBA00023049"/>
    </source>
</evidence>
<dbReference type="InterPro" id="IPR016047">
    <property type="entry name" value="M23ase_b-sheet_dom"/>
</dbReference>
<keyword evidence="4" id="KW-0479">Metal-binding</keyword>
<reference evidence="10" key="1">
    <citation type="submission" date="2020-08" db="EMBL/GenBank/DDBJ databases">
        <title>Pontibacter sp. SD6 16S ribosomal RNA gene Genome sequencing and assembly.</title>
        <authorList>
            <person name="Kang M."/>
        </authorList>
    </citation>
    <scope>NUCLEOTIDE SEQUENCE</scope>
    <source>
        <strain evidence="10">SD6</strain>
    </source>
</reference>
<keyword evidence="11" id="KW-1185">Reference proteome</keyword>
<evidence type="ECO:0000313" key="10">
    <source>
        <dbReference type="EMBL" id="MBC5995006.1"/>
    </source>
</evidence>
<feature type="domain" description="M23ase beta-sheet core" evidence="8">
    <location>
        <begin position="291"/>
        <end position="386"/>
    </location>
</feature>
<dbReference type="InterPro" id="IPR050570">
    <property type="entry name" value="Cell_wall_metabolism_enzyme"/>
</dbReference>
<evidence type="ECO:0000259" key="9">
    <source>
        <dbReference type="Pfam" id="PF19425"/>
    </source>
</evidence>
<comment type="cofactor">
    <cofactor evidence="1">
        <name>Zn(2+)</name>
        <dbReference type="ChEBI" id="CHEBI:29105"/>
    </cofactor>
</comment>
<dbReference type="Pfam" id="PF01551">
    <property type="entry name" value="Peptidase_M23"/>
    <property type="match status" value="1"/>
</dbReference>
<sequence length="441" mass="49622">MYKRSKGLATLLALLLLFFIIAARVVSLNSDQVMARQNESKPKLDLVKAEKKPAPIVYGISTDTLAIVEDEVKSGENISEILAAYNISPTQAHTLAQKAKKVYSVRRIAANSSYTILHSLDSAQTAQYFIYEPNPVEYVIYDLRGETEVTLVKRKIEVVERTLAGEIKSSLFDSMVEAGGSPQLVNKFADIYAWRLNLNHLQPGDKFKLIYEEKVVNGTTIGYGELKSAVFEHNGQEVYAIGFDQGNGMGYYDEKGQSLKRAFLKEPLEYSRISSRFSKRRFHPVQKRYKAHLGTDFAAPRGTPIRTVGDGKVLEARYTRGNGYYVKIRHNKTYTTQYLHMSRFARGIRAGMHVKQGQTIGYVGSTGLATGPHLCYRFWKNGKQVDALRVKLPTAEPIRKKNMDEFAALKEETMRRMEAIDMKNVKPALLASEKGKDPTDA</sequence>
<dbReference type="InterPro" id="IPR011055">
    <property type="entry name" value="Dup_hybrid_motif"/>
</dbReference>
<dbReference type="AlphaFoldDB" id="A0A923SLL5"/>
<evidence type="ECO:0000256" key="3">
    <source>
        <dbReference type="ARBA" id="ARBA00022670"/>
    </source>
</evidence>
<dbReference type="PANTHER" id="PTHR21666:SF288">
    <property type="entry name" value="CELL DIVISION PROTEIN YTFB"/>
    <property type="match status" value="1"/>
</dbReference>
<name>A0A923SLL5_9BACT</name>
<evidence type="ECO:0000259" key="8">
    <source>
        <dbReference type="Pfam" id="PF01551"/>
    </source>
</evidence>
<comment type="subcellular location">
    <subcellularLocation>
        <location evidence="2">Cell envelope</location>
    </subcellularLocation>
</comment>
<keyword evidence="5" id="KW-0378">Hydrolase</keyword>
<proteinExistence type="predicted"/>
<evidence type="ECO:0000256" key="4">
    <source>
        <dbReference type="ARBA" id="ARBA00022723"/>
    </source>
</evidence>
<dbReference type="Pfam" id="PF19425">
    <property type="entry name" value="Csd3_N2"/>
    <property type="match status" value="1"/>
</dbReference>
<dbReference type="GO" id="GO:0004222">
    <property type="term" value="F:metalloendopeptidase activity"/>
    <property type="evidence" value="ECO:0007669"/>
    <property type="project" value="TreeGrafter"/>
</dbReference>
<evidence type="ECO:0000256" key="5">
    <source>
        <dbReference type="ARBA" id="ARBA00022801"/>
    </source>
</evidence>
<dbReference type="Gene3D" id="3.10.450.350">
    <property type="match status" value="2"/>
</dbReference>
<evidence type="ECO:0000313" key="11">
    <source>
        <dbReference type="Proteomes" id="UP000603640"/>
    </source>
</evidence>
<organism evidence="10 11">
    <name type="scientific">Pontibacter cellulosilyticus</name>
    <dbReference type="NCBI Taxonomy" id="1720253"/>
    <lineage>
        <taxon>Bacteria</taxon>
        <taxon>Pseudomonadati</taxon>
        <taxon>Bacteroidota</taxon>
        <taxon>Cytophagia</taxon>
        <taxon>Cytophagales</taxon>
        <taxon>Hymenobacteraceae</taxon>
        <taxon>Pontibacter</taxon>
    </lineage>
</organism>
<dbReference type="RefSeq" id="WP_187069033.1">
    <property type="nucleotide sequence ID" value="NZ_JACRVF010000008.1"/>
</dbReference>
<keyword evidence="7" id="KW-0482">Metalloprotease</keyword>
<gene>
    <name evidence="10" type="ORF">H8S84_19325</name>
</gene>
<feature type="domain" description="Csd3-like second N-terminal" evidence="9">
    <location>
        <begin position="160"/>
        <end position="278"/>
    </location>
</feature>
<dbReference type="PANTHER" id="PTHR21666">
    <property type="entry name" value="PEPTIDASE-RELATED"/>
    <property type="match status" value="1"/>
</dbReference>
<dbReference type="GO" id="GO:0046872">
    <property type="term" value="F:metal ion binding"/>
    <property type="evidence" value="ECO:0007669"/>
    <property type="project" value="UniProtKB-KW"/>
</dbReference>
<evidence type="ECO:0000256" key="2">
    <source>
        <dbReference type="ARBA" id="ARBA00004196"/>
    </source>
</evidence>
<dbReference type="GO" id="GO:0006508">
    <property type="term" value="P:proteolysis"/>
    <property type="evidence" value="ECO:0007669"/>
    <property type="project" value="UniProtKB-KW"/>
</dbReference>